<dbReference type="CDD" id="cd08504">
    <property type="entry name" value="PBP2_OppA"/>
    <property type="match status" value="1"/>
</dbReference>
<feature type="chain" id="PRO_5041957631" evidence="6">
    <location>
        <begin position="20"/>
        <end position="542"/>
    </location>
</feature>
<dbReference type="SUPFAM" id="SSF53850">
    <property type="entry name" value="Periplasmic binding protein-like II"/>
    <property type="match status" value="1"/>
</dbReference>
<dbReference type="Gene3D" id="3.90.76.10">
    <property type="entry name" value="Dipeptide-binding Protein, Domain 1"/>
    <property type="match status" value="1"/>
</dbReference>
<accession>A0AAE3HHP8</accession>
<feature type="coiled-coil region" evidence="5">
    <location>
        <begin position="468"/>
        <end position="495"/>
    </location>
</feature>
<dbReference type="GO" id="GO:0043190">
    <property type="term" value="C:ATP-binding cassette (ABC) transporter complex"/>
    <property type="evidence" value="ECO:0007669"/>
    <property type="project" value="InterPro"/>
</dbReference>
<protein>
    <submittedName>
        <fullName evidence="8">Peptide ABC transporter substrate-binding protein</fullName>
    </submittedName>
</protein>
<dbReference type="AlphaFoldDB" id="A0AAE3HHP8"/>
<dbReference type="FunFam" id="3.10.105.10:FF:000001">
    <property type="entry name" value="Oligopeptide ABC transporter, oligopeptide-binding protein"/>
    <property type="match status" value="1"/>
</dbReference>
<keyword evidence="3" id="KW-0813">Transport</keyword>
<keyword evidence="9" id="KW-1185">Reference proteome</keyword>
<keyword evidence="4 6" id="KW-0732">Signal</keyword>
<feature type="domain" description="Solute-binding protein family 5" evidence="7">
    <location>
        <begin position="79"/>
        <end position="461"/>
    </location>
</feature>
<dbReference type="EMBL" id="JANKAS010000005">
    <property type="protein sequence ID" value="MCR1898778.1"/>
    <property type="molecule type" value="Genomic_DNA"/>
</dbReference>
<evidence type="ECO:0000256" key="6">
    <source>
        <dbReference type="SAM" id="SignalP"/>
    </source>
</evidence>
<dbReference type="InterPro" id="IPR000914">
    <property type="entry name" value="SBP_5_dom"/>
</dbReference>
<dbReference type="GO" id="GO:1904680">
    <property type="term" value="F:peptide transmembrane transporter activity"/>
    <property type="evidence" value="ECO:0007669"/>
    <property type="project" value="TreeGrafter"/>
</dbReference>
<comment type="caution">
    <text evidence="8">The sequence shown here is derived from an EMBL/GenBank/DDBJ whole genome shotgun (WGS) entry which is preliminary data.</text>
</comment>
<dbReference type="PANTHER" id="PTHR30290">
    <property type="entry name" value="PERIPLASMIC BINDING COMPONENT OF ABC TRANSPORTER"/>
    <property type="match status" value="1"/>
</dbReference>
<comment type="similarity">
    <text evidence="2">Belongs to the bacterial solute-binding protein 5 family.</text>
</comment>
<dbReference type="PANTHER" id="PTHR30290:SF10">
    <property type="entry name" value="PERIPLASMIC OLIGOPEPTIDE-BINDING PROTEIN-RELATED"/>
    <property type="match status" value="1"/>
</dbReference>
<name>A0AAE3HHP8_9FIRM</name>
<evidence type="ECO:0000256" key="3">
    <source>
        <dbReference type="ARBA" id="ARBA00022448"/>
    </source>
</evidence>
<evidence type="ECO:0000256" key="1">
    <source>
        <dbReference type="ARBA" id="ARBA00004196"/>
    </source>
</evidence>
<dbReference type="Gene3D" id="3.40.190.10">
    <property type="entry name" value="Periplasmic binding protein-like II"/>
    <property type="match status" value="1"/>
</dbReference>
<evidence type="ECO:0000313" key="9">
    <source>
        <dbReference type="Proteomes" id="UP001205748"/>
    </source>
</evidence>
<dbReference type="InterPro" id="IPR030678">
    <property type="entry name" value="Peptide/Ni-bd"/>
</dbReference>
<proteinExistence type="inferred from homology"/>
<dbReference type="Gene3D" id="3.10.105.10">
    <property type="entry name" value="Dipeptide-binding Protein, Domain 3"/>
    <property type="match status" value="1"/>
</dbReference>
<dbReference type="Proteomes" id="UP001205748">
    <property type="component" value="Unassembled WGS sequence"/>
</dbReference>
<feature type="signal peptide" evidence="6">
    <location>
        <begin position="1"/>
        <end position="19"/>
    </location>
</feature>
<dbReference type="RefSeq" id="WP_257530466.1">
    <property type="nucleotide sequence ID" value="NZ_JANKAS010000005.1"/>
</dbReference>
<gene>
    <name evidence="8" type="ORF">NSA47_07250</name>
</gene>
<evidence type="ECO:0000256" key="2">
    <source>
        <dbReference type="ARBA" id="ARBA00005695"/>
    </source>
</evidence>
<evidence type="ECO:0000256" key="4">
    <source>
        <dbReference type="ARBA" id="ARBA00022729"/>
    </source>
</evidence>
<reference evidence="8" key="1">
    <citation type="submission" date="2022-07" db="EMBL/GenBank/DDBJ databases">
        <title>Enhanced cultured diversity of the mouse gut microbiota enables custom-made synthetic communities.</title>
        <authorList>
            <person name="Afrizal A."/>
        </authorList>
    </citation>
    <scope>NUCLEOTIDE SEQUENCE</scope>
    <source>
        <strain evidence="8">DSM 28593</strain>
    </source>
</reference>
<dbReference type="PIRSF" id="PIRSF002741">
    <property type="entry name" value="MppA"/>
    <property type="match status" value="1"/>
</dbReference>
<dbReference type="InterPro" id="IPR039424">
    <property type="entry name" value="SBP_5"/>
</dbReference>
<evidence type="ECO:0000313" key="8">
    <source>
        <dbReference type="EMBL" id="MCR1898778.1"/>
    </source>
</evidence>
<keyword evidence="5" id="KW-0175">Coiled coil</keyword>
<organism evidence="8 9">
    <name type="scientific">Irregularibacter muris</name>
    <dbReference type="NCBI Taxonomy" id="1796619"/>
    <lineage>
        <taxon>Bacteria</taxon>
        <taxon>Bacillati</taxon>
        <taxon>Bacillota</taxon>
        <taxon>Clostridia</taxon>
        <taxon>Eubacteriales</taxon>
        <taxon>Eubacteriaceae</taxon>
        <taxon>Irregularibacter</taxon>
    </lineage>
</organism>
<sequence length="542" mass="61083">MKKLVVLLVVLTMVATLFAGCAGDGGGEKGADADVEKVFRFPEADEPPALDPGKTTDTISFTIGQGIFEGLYRYHNGEYVDGMAEGEPDVSEDGLTWTFHLRDAKWSDGKAVTAHDFEYAWKRALNPETASKYAFIIGDYVKGGNEYNAGEGSADDVGVKALDEKTLEVTLKQPTPYFKSLTTFGTYLPVREDVVEEHGDAFASDPDKMVYNGPFVLARWDHDSELEYHPNPEYWNKEKVNFTKVITPIVRDASTAINMYETGELDMVGLSGEFAEKYMEEGKALEYHDGGTFYLMFNGEKYEPFKNENIRKALTLAIDRDNYIKNVWQIPYVSATNFVNPALMGNEKSFREEYKGDYFKTYDPEAAKEYLAKGLEELGLDSLPKFEFLTDDGEMSTKSTEFIQENWRKNLGVEIDATPVPFQVRLDRSDKMDYDVVLSGWGPDYDDPMTFMDMWVTDGTFNEVKFSNKDYDEKIKAAKASADNAERMKLMAEAEEILMDGMPIAPLYHRVRVYTVADGVTGISRGAFNPDPDWMFGDIEAQ</sequence>
<dbReference type="PROSITE" id="PS51257">
    <property type="entry name" value="PROKAR_LIPOPROTEIN"/>
    <property type="match status" value="1"/>
</dbReference>
<comment type="subcellular location">
    <subcellularLocation>
        <location evidence="1">Cell envelope</location>
    </subcellularLocation>
</comment>
<evidence type="ECO:0000259" key="7">
    <source>
        <dbReference type="Pfam" id="PF00496"/>
    </source>
</evidence>
<dbReference type="GO" id="GO:0030288">
    <property type="term" value="C:outer membrane-bounded periplasmic space"/>
    <property type="evidence" value="ECO:0007669"/>
    <property type="project" value="UniProtKB-ARBA"/>
</dbReference>
<dbReference type="GO" id="GO:0015833">
    <property type="term" value="P:peptide transport"/>
    <property type="evidence" value="ECO:0007669"/>
    <property type="project" value="TreeGrafter"/>
</dbReference>
<dbReference type="FunFam" id="3.90.76.10:FF:000001">
    <property type="entry name" value="Oligopeptide ABC transporter substrate-binding protein"/>
    <property type="match status" value="1"/>
</dbReference>
<dbReference type="Pfam" id="PF00496">
    <property type="entry name" value="SBP_bac_5"/>
    <property type="match status" value="1"/>
</dbReference>
<evidence type="ECO:0000256" key="5">
    <source>
        <dbReference type="SAM" id="Coils"/>
    </source>
</evidence>